<gene>
    <name evidence="3" type="ORF">M972_111446</name>
</gene>
<dbReference type="RefSeq" id="WP_003518767.1">
    <property type="nucleotide sequence ID" value="NZ_CP013828.1"/>
</dbReference>
<feature type="transmembrane region" description="Helical" evidence="2">
    <location>
        <begin position="27"/>
        <end position="46"/>
    </location>
</feature>
<evidence type="ECO:0000313" key="4">
    <source>
        <dbReference type="Proteomes" id="UP000223596"/>
    </source>
</evidence>
<protein>
    <submittedName>
        <fullName evidence="3">Stage III sporulation protein AG</fullName>
    </submittedName>
</protein>
<organism evidence="3 4">
    <name type="scientific">Acetivibrio thermocellus AD2</name>
    <dbReference type="NCBI Taxonomy" id="1138384"/>
    <lineage>
        <taxon>Bacteria</taxon>
        <taxon>Bacillati</taxon>
        <taxon>Bacillota</taxon>
        <taxon>Clostridia</taxon>
        <taxon>Eubacteriales</taxon>
        <taxon>Oscillospiraceae</taxon>
        <taxon>Acetivibrio</taxon>
    </lineage>
</organism>
<dbReference type="Proteomes" id="UP000223596">
    <property type="component" value="Unassembled WGS sequence"/>
</dbReference>
<evidence type="ECO:0000256" key="1">
    <source>
        <dbReference type="SAM" id="MobiDB-lite"/>
    </source>
</evidence>
<name>A0AB36TGE7_ACETH</name>
<feature type="compositionally biased region" description="Basic and acidic residues" evidence="1">
    <location>
        <begin position="116"/>
        <end position="128"/>
    </location>
</feature>
<accession>A0AB36TGE7</accession>
<keyword evidence="2" id="KW-0812">Transmembrane</keyword>
<keyword evidence="2" id="KW-1133">Transmembrane helix</keyword>
<dbReference type="GeneID" id="35804653"/>
<sequence length="207" mass="22725">MGKIKETIERLKNMLDKDKNNKWGENLVILIIIGMIIIIAGGTLFGGNDKKKDENKVKSSEALDNTREVLNIGVDDEKSDLEKDIENILEKIQGVGKVSVMITYASGKEIVPYTDVKRSDNSTNEKDSAGGTRRIAQSSYESSVVYEESDKGVKKPIIAKELMPEVKGVLVVAEGASDATVKENLVNSVKVLLDIPVHKIQVVERGK</sequence>
<dbReference type="EMBL" id="PDBW01000001">
    <property type="protein sequence ID" value="PFH02661.1"/>
    <property type="molecule type" value="Genomic_DNA"/>
</dbReference>
<evidence type="ECO:0000256" key="2">
    <source>
        <dbReference type="SAM" id="Phobius"/>
    </source>
</evidence>
<dbReference type="InterPro" id="IPR014195">
    <property type="entry name" value="Spore_III_AG"/>
</dbReference>
<keyword evidence="2" id="KW-0472">Membrane</keyword>
<dbReference type="AlphaFoldDB" id="A0AB36TGE7"/>
<dbReference type="NCBIfam" id="TIGR02830">
    <property type="entry name" value="spore_III_AG"/>
    <property type="match status" value="1"/>
</dbReference>
<feature type="region of interest" description="Disordered" evidence="1">
    <location>
        <begin position="116"/>
        <end position="135"/>
    </location>
</feature>
<comment type="caution">
    <text evidence="3">The sequence shown here is derived from an EMBL/GenBank/DDBJ whole genome shotgun (WGS) entry which is preliminary data.</text>
</comment>
<evidence type="ECO:0000313" key="3">
    <source>
        <dbReference type="EMBL" id="PFH02661.1"/>
    </source>
</evidence>
<proteinExistence type="predicted"/>
<reference evidence="3 4" key="1">
    <citation type="submission" date="2017-09" db="EMBL/GenBank/DDBJ databases">
        <title>Evaluation of Pacific Biosciences Sequencing Technology to Finishing C. thermocellum Genome Sequences.</title>
        <authorList>
            <person name="Brown S."/>
        </authorList>
    </citation>
    <scope>NUCLEOTIDE SEQUENCE [LARGE SCALE GENOMIC DNA]</scope>
    <source>
        <strain evidence="3 4">AD2</strain>
    </source>
</reference>